<comment type="similarity">
    <text evidence="1">Belongs to the CBP3 family.</text>
</comment>
<accession>J4U8I6</accession>
<evidence type="ECO:0000313" key="4">
    <source>
        <dbReference type="Proteomes" id="UP000002748"/>
    </source>
</evidence>
<dbReference type="GeneID" id="25987996"/>
<dbReference type="RefSeq" id="XP_014178324.1">
    <property type="nucleotide sequence ID" value="XM_014322849.1"/>
</dbReference>
<dbReference type="GO" id="GO:0034551">
    <property type="term" value="P:mitochondrial respiratory chain complex III assembly"/>
    <property type="evidence" value="ECO:0007669"/>
    <property type="project" value="TreeGrafter"/>
</dbReference>
<reference evidence="3 4" key="1">
    <citation type="journal article" date="2012" name="Eukaryot. Cell">
        <title>Draft genome sequence of CBS 2479, the standard type strain of Trichosporon asahii.</title>
        <authorList>
            <person name="Yang R.Y."/>
            <person name="Li H.T."/>
            <person name="Zhu H."/>
            <person name="Zhou G.P."/>
            <person name="Wang M."/>
            <person name="Wang L."/>
        </authorList>
    </citation>
    <scope>NUCLEOTIDE SEQUENCE [LARGE SCALE GENOMIC DNA]</scope>
    <source>
        <strain evidence="4">ATCC 90039 / CBS 2479 / JCM 2466 / KCTC 7840 / NCYC 2677 / UAMH 7654</strain>
    </source>
</reference>
<evidence type="ECO:0000259" key="2">
    <source>
        <dbReference type="Pfam" id="PF03981"/>
    </source>
</evidence>
<dbReference type="VEuPathDB" id="FungiDB:A1Q1_04483"/>
<comment type="caution">
    <text evidence="3">The sequence shown here is derived from an EMBL/GenBank/DDBJ whole genome shotgun (WGS) entry which is preliminary data.</text>
</comment>
<feature type="domain" description="Ubiquinol-cytochrome c chaperone" evidence="2">
    <location>
        <begin position="124"/>
        <end position="313"/>
    </location>
</feature>
<gene>
    <name evidence="3" type="ORF">A1Q1_04483</name>
</gene>
<dbReference type="KEGG" id="tasa:A1Q1_04483"/>
<dbReference type="GO" id="GO:0005739">
    <property type="term" value="C:mitochondrion"/>
    <property type="evidence" value="ECO:0007669"/>
    <property type="project" value="TreeGrafter"/>
</dbReference>
<protein>
    <recommendedName>
        <fullName evidence="2">Ubiquinol-cytochrome c chaperone domain-containing protein</fullName>
    </recommendedName>
</protein>
<evidence type="ECO:0000313" key="3">
    <source>
        <dbReference type="EMBL" id="EJT46805.1"/>
    </source>
</evidence>
<name>J4U8I6_TRIAS</name>
<evidence type="ECO:0000256" key="1">
    <source>
        <dbReference type="ARBA" id="ARBA00006407"/>
    </source>
</evidence>
<dbReference type="PANTHER" id="PTHR12184">
    <property type="entry name" value="UBIQUINOL-CYTOCHROME C REDUCTASE COMPLEX ASSEMBLY FACTOR 1 FAMILY MEMBER"/>
    <property type="match status" value="1"/>
</dbReference>
<dbReference type="OrthoDB" id="10253878at2759"/>
<dbReference type="PANTHER" id="PTHR12184:SF1">
    <property type="entry name" value="UBIQUINOL-CYTOCHROME-C REDUCTASE COMPLEX ASSEMBLY FACTOR 1"/>
    <property type="match status" value="1"/>
</dbReference>
<dbReference type="HOGENOM" id="CLU_863784_0_0_1"/>
<dbReference type="Proteomes" id="UP000002748">
    <property type="component" value="Unassembled WGS sequence"/>
</dbReference>
<proteinExistence type="inferred from homology"/>
<dbReference type="Pfam" id="PF03981">
    <property type="entry name" value="Ubiq_cyt_C_chap"/>
    <property type="match status" value="1"/>
</dbReference>
<dbReference type="InterPro" id="IPR007129">
    <property type="entry name" value="Ubiqinol_cyt_c_chaperone_CPB3"/>
</dbReference>
<organism evidence="3 4">
    <name type="scientific">Trichosporon asahii var. asahii (strain ATCC 90039 / CBS 2479 / JCM 2466 / KCTC 7840 / NBRC 103889/ NCYC 2677 / UAMH 7654)</name>
    <name type="common">Yeast</name>
    <dbReference type="NCBI Taxonomy" id="1186058"/>
    <lineage>
        <taxon>Eukaryota</taxon>
        <taxon>Fungi</taxon>
        <taxon>Dikarya</taxon>
        <taxon>Basidiomycota</taxon>
        <taxon>Agaricomycotina</taxon>
        <taxon>Tremellomycetes</taxon>
        <taxon>Trichosporonales</taxon>
        <taxon>Trichosporonaceae</taxon>
        <taxon>Trichosporon</taxon>
    </lineage>
</organism>
<dbReference type="EMBL" id="ALBS01000276">
    <property type="protein sequence ID" value="EJT46805.1"/>
    <property type="molecule type" value="Genomic_DNA"/>
</dbReference>
<sequence length="322" mass="36242">MSLRFASRTLASASRLPARSAAAPVVRCMSSSPVMYKKAEEPISSAPVVMQGKPQFPVYVDPFNPPKPDEAPREYSEGTKNVVKGLARAMGYNSQATTAIRETRNMMKEIVDAVDRDRDFWYNACKLPPTYQSFFQLHLLYVLLLVTRLRAIRTNPDAPVDVEKDGPAMGSPIQLRKPAHESYPTELLSHFFDLAESQMRLVLGRTERERVVRKYMEEMGEQWKGAGTGLDYVLGLGISEDPADQARADSELASWVWRNLFASRGVTPPSPAVEPTVNELEFIEQLESVVHFVRRELHRLSQISDEDVMAGKVGEWDRVEKA</sequence>
<dbReference type="InterPro" id="IPR021150">
    <property type="entry name" value="Ubiq_cyt_c_chap"/>
</dbReference>
<dbReference type="AlphaFoldDB" id="J4U8I6"/>